<organism evidence="1">
    <name type="scientific">Blautia glucerasea</name>
    <dbReference type="NCBI Taxonomy" id="536633"/>
    <lineage>
        <taxon>Bacteria</taxon>
        <taxon>Bacillati</taxon>
        <taxon>Bacillota</taxon>
        <taxon>Clostridia</taxon>
        <taxon>Lachnospirales</taxon>
        <taxon>Lachnospiraceae</taxon>
        <taxon>Blautia</taxon>
    </lineage>
</organism>
<dbReference type="EMBL" id="CACRST010000011">
    <property type="protein sequence ID" value="VYS95955.1"/>
    <property type="molecule type" value="Genomic_DNA"/>
</dbReference>
<dbReference type="AlphaFoldDB" id="A0A6N2SWR8"/>
<protein>
    <recommendedName>
        <fullName evidence="2">DUF2007 domain-containing protein</fullName>
    </recommendedName>
</protein>
<sequence length="86" mass="9972">MLTFFNSESLWIGTDMKRFNQLRDVLEREGIAYRHKVKNRMGQWSGSGSMRGRTGSAGMSAGDIYEYEILVYKRDWEKAKKLTGTE</sequence>
<name>A0A6N2SWR8_9FIRM</name>
<evidence type="ECO:0008006" key="2">
    <source>
        <dbReference type="Google" id="ProtNLM"/>
    </source>
</evidence>
<dbReference type="RefSeq" id="WP_156353601.1">
    <property type="nucleotide sequence ID" value="NZ_CACRST010000011.1"/>
</dbReference>
<gene>
    <name evidence="1" type="ORF">BGLFYP119_01264</name>
</gene>
<accession>A0A6N2SWR8</accession>
<evidence type="ECO:0000313" key="1">
    <source>
        <dbReference type="EMBL" id="VYS95955.1"/>
    </source>
</evidence>
<reference evidence="1" key="1">
    <citation type="submission" date="2019-11" db="EMBL/GenBank/DDBJ databases">
        <authorList>
            <person name="Feng L."/>
        </authorList>
    </citation>
    <scope>NUCLEOTIDE SEQUENCE</scope>
    <source>
        <strain evidence="1">BgluceraseaLFYP119</strain>
    </source>
</reference>
<proteinExistence type="predicted"/>